<evidence type="ECO:0000256" key="6">
    <source>
        <dbReference type="ARBA" id="ARBA00022771"/>
    </source>
</evidence>
<dbReference type="GO" id="GO:0008270">
    <property type="term" value="F:zinc ion binding"/>
    <property type="evidence" value="ECO:0007669"/>
    <property type="project" value="UniProtKB-KW"/>
</dbReference>
<dbReference type="GO" id="GO:0016740">
    <property type="term" value="F:transferase activity"/>
    <property type="evidence" value="ECO:0007669"/>
    <property type="project" value="UniProtKB-KW"/>
</dbReference>
<proteinExistence type="predicted"/>
<dbReference type="eggNOG" id="KOG0800">
    <property type="taxonomic scope" value="Eukaryota"/>
</dbReference>
<keyword evidence="15" id="KW-1185">Reference proteome</keyword>
<evidence type="ECO:0000313" key="15">
    <source>
        <dbReference type="Proteomes" id="UP000001064"/>
    </source>
</evidence>
<protein>
    <recommendedName>
        <fullName evidence="13">RING-type domain-containing protein</fullName>
    </recommendedName>
</protein>
<evidence type="ECO:0000256" key="7">
    <source>
        <dbReference type="ARBA" id="ARBA00022786"/>
    </source>
</evidence>
<dbReference type="OrthoDB" id="15554at2759"/>
<accession>F0ZDV2</accession>
<dbReference type="KEGG" id="dpp:DICPUDRAFT_29618"/>
<dbReference type="SMART" id="SM00184">
    <property type="entry name" value="RING"/>
    <property type="match status" value="1"/>
</dbReference>
<evidence type="ECO:0000256" key="4">
    <source>
        <dbReference type="ARBA" id="ARBA00022692"/>
    </source>
</evidence>
<comment type="pathway">
    <text evidence="2">Protein modification; protein ubiquitination.</text>
</comment>
<keyword evidence="3" id="KW-0808">Transferase</keyword>
<dbReference type="VEuPathDB" id="AmoebaDB:DICPUDRAFT_29618"/>
<comment type="subcellular location">
    <subcellularLocation>
        <location evidence="1">Membrane</location>
        <topology evidence="1">Single-pass membrane protein</topology>
    </subcellularLocation>
</comment>
<evidence type="ECO:0000256" key="11">
    <source>
        <dbReference type="PROSITE-ProRule" id="PRU00175"/>
    </source>
</evidence>
<keyword evidence="6 11" id="KW-0863">Zinc-finger</keyword>
<keyword evidence="4" id="KW-0812">Transmembrane</keyword>
<keyword evidence="5" id="KW-0479">Metal-binding</keyword>
<dbReference type="EMBL" id="GL870989">
    <property type="protein sequence ID" value="EGC37867.1"/>
    <property type="molecule type" value="Genomic_DNA"/>
</dbReference>
<dbReference type="PANTHER" id="PTHR45768">
    <property type="entry name" value="E3 UBIQUITIN-PROTEIN LIGASE RNF13-LIKE"/>
    <property type="match status" value="1"/>
</dbReference>
<keyword evidence="9" id="KW-1133">Transmembrane helix</keyword>
<evidence type="ECO:0000256" key="5">
    <source>
        <dbReference type="ARBA" id="ARBA00022723"/>
    </source>
</evidence>
<keyword evidence="8" id="KW-0862">Zinc</keyword>
<dbReference type="InterPro" id="IPR013083">
    <property type="entry name" value="Znf_RING/FYVE/PHD"/>
</dbReference>
<evidence type="ECO:0000256" key="10">
    <source>
        <dbReference type="ARBA" id="ARBA00023136"/>
    </source>
</evidence>
<evidence type="ECO:0000256" key="8">
    <source>
        <dbReference type="ARBA" id="ARBA00022833"/>
    </source>
</evidence>
<dbReference type="PROSITE" id="PS50089">
    <property type="entry name" value="ZF_RING_2"/>
    <property type="match status" value="1"/>
</dbReference>
<evidence type="ECO:0000256" key="2">
    <source>
        <dbReference type="ARBA" id="ARBA00004906"/>
    </source>
</evidence>
<feature type="domain" description="RING-type" evidence="13">
    <location>
        <begin position="64"/>
        <end position="106"/>
    </location>
</feature>
<keyword evidence="10" id="KW-0472">Membrane</keyword>
<evidence type="ECO:0000256" key="12">
    <source>
        <dbReference type="SAM" id="MobiDB-lite"/>
    </source>
</evidence>
<evidence type="ECO:0000259" key="13">
    <source>
        <dbReference type="PROSITE" id="PS50089"/>
    </source>
</evidence>
<sequence length="151" mass="17781">HNNMSDLRNIIEGRFGEEDDVVDIERIKFILKHTPVPPVSEYQFNELKEDVLVTEKNKSRIGNCSICLCDFDIDDEAIKLPCKHYFHYDCITTWLHKQSATCANCRYPLPTSNAEYDMMIRLVREHEKKNGETDDNNDDDRRHYSKTSMYS</sequence>
<reference evidence="15" key="1">
    <citation type="journal article" date="2011" name="Genome Biol.">
        <title>Comparative genomics of the social amoebae Dictyostelium discoideum and Dictyostelium purpureum.</title>
        <authorList>
            <consortium name="US DOE Joint Genome Institute (JGI-PGF)"/>
            <person name="Sucgang R."/>
            <person name="Kuo A."/>
            <person name="Tian X."/>
            <person name="Salerno W."/>
            <person name="Parikh A."/>
            <person name="Feasley C.L."/>
            <person name="Dalin E."/>
            <person name="Tu H."/>
            <person name="Huang E."/>
            <person name="Barry K."/>
            <person name="Lindquist E."/>
            <person name="Shapiro H."/>
            <person name="Bruce D."/>
            <person name="Schmutz J."/>
            <person name="Salamov A."/>
            <person name="Fey P."/>
            <person name="Gaudet P."/>
            <person name="Anjard C."/>
            <person name="Babu M.M."/>
            <person name="Basu S."/>
            <person name="Bushmanova Y."/>
            <person name="van der Wel H."/>
            <person name="Katoh-Kurasawa M."/>
            <person name="Dinh C."/>
            <person name="Coutinho P.M."/>
            <person name="Saito T."/>
            <person name="Elias M."/>
            <person name="Schaap P."/>
            <person name="Kay R.R."/>
            <person name="Henrissat B."/>
            <person name="Eichinger L."/>
            <person name="Rivero F."/>
            <person name="Putnam N.H."/>
            <person name="West C.M."/>
            <person name="Loomis W.F."/>
            <person name="Chisholm R.L."/>
            <person name="Shaulsky G."/>
            <person name="Strassmann J.E."/>
            <person name="Queller D.C."/>
            <person name="Kuspa A."/>
            <person name="Grigoriev I.V."/>
        </authorList>
    </citation>
    <scope>NUCLEOTIDE SEQUENCE [LARGE SCALE GENOMIC DNA]</scope>
    <source>
        <strain evidence="15">QSDP1</strain>
    </source>
</reference>
<evidence type="ECO:0000256" key="3">
    <source>
        <dbReference type="ARBA" id="ARBA00022679"/>
    </source>
</evidence>
<dbReference type="Pfam" id="PF13639">
    <property type="entry name" value="zf-RING_2"/>
    <property type="match status" value="1"/>
</dbReference>
<evidence type="ECO:0000256" key="9">
    <source>
        <dbReference type="ARBA" id="ARBA00022989"/>
    </source>
</evidence>
<evidence type="ECO:0000313" key="14">
    <source>
        <dbReference type="EMBL" id="EGC37867.1"/>
    </source>
</evidence>
<feature type="region of interest" description="Disordered" evidence="12">
    <location>
        <begin position="126"/>
        <end position="151"/>
    </location>
</feature>
<dbReference type="Gene3D" id="3.30.40.10">
    <property type="entry name" value="Zinc/RING finger domain, C3HC4 (zinc finger)"/>
    <property type="match status" value="1"/>
</dbReference>
<keyword evidence="7" id="KW-0833">Ubl conjugation pathway</keyword>
<dbReference type="SUPFAM" id="SSF57850">
    <property type="entry name" value="RING/U-box"/>
    <property type="match status" value="1"/>
</dbReference>
<dbReference type="InParanoid" id="F0ZDV2"/>
<organism evidence="14 15">
    <name type="scientific">Dictyostelium purpureum</name>
    <name type="common">Slime mold</name>
    <dbReference type="NCBI Taxonomy" id="5786"/>
    <lineage>
        <taxon>Eukaryota</taxon>
        <taxon>Amoebozoa</taxon>
        <taxon>Evosea</taxon>
        <taxon>Eumycetozoa</taxon>
        <taxon>Dictyostelia</taxon>
        <taxon>Dictyosteliales</taxon>
        <taxon>Dictyosteliaceae</taxon>
        <taxon>Dictyostelium</taxon>
    </lineage>
</organism>
<dbReference type="RefSeq" id="XP_003285617.1">
    <property type="nucleotide sequence ID" value="XM_003285569.1"/>
</dbReference>
<dbReference type="GeneID" id="10503190"/>
<gene>
    <name evidence="14" type="ORF">DICPUDRAFT_29618</name>
</gene>
<dbReference type="PANTHER" id="PTHR45768:SF18">
    <property type="entry name" value="RING-H2 FINGER PROTEIN ATL47-RELATED"/>
    <property type="match status" value="1"/>
</dbReference>
<dbReference type="Proteomes" id="UP000001064">
    <property type="component" value="Unassembled WGS sequence"/>
</dbReference>
<dbReference type="GO" id="GO:0016020">
    <property type="term" value="C:membrane"/>
    <property type="evidence" value="ECO:0007669"/>
    <property type="project" value="UniProtKB-SubCell"/>
</dbReference>
<dbReference type="InterPro" id="IPR001841">
    <property type="entry name" value="Znf_RING"/>
</dbReference>
<feature type="non-terminal residue" evidence="14">
    <location>
        <position position="151"/>
    </location>
</feature>
<evidence type="ECO:0000256" key="1">
    <source>
        <dbReference type="ARBA" id="ARBA00004167"/>
    </source>
</evidence>
<dbReference type="OMA" id="PPISEYH"/>
<dbReference type="AlphaFoldDB" id="F0ZDV2"/>
<dbReference type="STRING" id="5786.F0ZDV2"/>
<name>F0ZDV2_DICPU</name>